<dbReference type="HOGENOM" id="CLU_2986358_0_0_0"/>
<protein>
    <submittedName>
        <fullName evidence="1">Uncharacterized protein</fullName>
    </submittedName>
</protein>
<name>E3CUV0_9BACT</name>
<accession>E3CUV0</accession>
<reference evidence="1 2" key="1">
    <citation type="journal article" date="2010" name="Stand. Genomic Sci.">
        <title>Non-contiguous finished genome sequence of Aminomonas paucivorans type strain (GLU-3).</title>
        <authorList>
            <person name="Pitluck S."/>
            <person name="Yasawong M."/>
            <person name="Held B."/>
            <person name="Lapidus A."/>
            <person name="Nolan M."/>
            <person name="Copeland A."/>
            <person name="Lucas S."/>
            <person name="Del Rio T.G."/>
            <person name="Tice H."/>
            <person name="Cheng J.F."/>
            <person name="Chertkov O."/>
            <person name="Goodwin L."/>
            <person name="Tapia R."/>
            <person name="Han C."/>
            <person name="Liolios K."/>
            <person name="Ivanova N."/>
            <person name="Mavromatis K."/>
            <person name="Ovchinnikova G."/>
            <person name="Pati A."/>
            <person name="Chen A."/>
            <person name="Palaniappan K."/>
            <person name="Land M."/>
            <person name="Hauser L."/>
            <person name="Chang Y.J."/>
            <person name="Jeffries C.D."/>
            <person name="Pukall R."/>
            <person name="Spring S."/>
            <person name="Rohde M."/>
            <person name="Sikorski J."/>
            <person name="Goker M."/>
            <person name="Woyke T."/>
            <person name="Bristow J."/>
            <person name="Eisen J.A."/>
            <person name="Markowitz V."/>
            <person name="Hugenholtz P."/>
            <person name="Kyrpides N.C."/>
            <person name="Klenk H.P."/>
        </authorList>
    </citation>
    <scope>NUCLEOTIDE SEQUENCE [LARGE SCALE GENOMIC DNA]</scope>
    <source>
        <strain evidence="1 2">DSM 12260</strain>
    </source>
</reference>
<dbReference type="Proteomes" id="UP000005096">
    <property type="component" value="Chromosome"/>
</dbReference>
<evidence type="ECO:0000313" key="1">
    <source>
        <dbReference type="EMBL" id="EFQ24076.1"/>
    </source>
</evidence>
<evidence type="ECO:0000313" key="2">
    <source>
        <dbReference type="Proteomes" id="UP000005096"/>
    </source>
</evidence>
<organism evidence="1 2">
    <name type="scientific">Aminomonas paucivorans DSM 12260</name>
    <dbReference type="NCBI Taxonomy" id="584708"/>
    <lineage>
        <taxon>Bacteria</taxon>
        <taxon>Thermotogati</taxon>
        <taxon>Synergistota</taxon>
        <taxon>Synergistia</taxon>
        <taxon>Synergistales</taxon>
        <taxon>Synergistaceae</taxon>
        <taxon>Aminomonas</taxon>
    </lineage>
</organism>
<sequence>MKMHVATAKGDFEADLSVARIEVGGPDGVVLFLESDMAVRLGSSREDGVVSLTMAGP</sequence>
<dbReference type="EMBL" id="CM001022">
    <property type="protein sequence ID" value="EFQ24076.1"/>
    <property type="molecule type" value="Genomic_DNA"/>
</dbReference>
<dbReference type="PaxDb" id="584708-Apau_1657"/>
<keyword evidence="2" id="KW-1185">Reference proteome</keyword>
<proteinExistence type="predicted"/>
<gene>
    <name evidence="1" type="ORF">Apau_1657</name>
</gene>
<dbReference type="STRING" id="584708.Apau_1657"/>
<dbReference type="RefSeq" id="WP_006301296.1">
    <property type="nucleotide sequence ID" value="NZ_CM001022.1"/>
</dbReference>
<dbReference type="AlphaFoldDB" id="E3CUV0"/>